<evidence type="ECO:0000313" key="2">
    <source>
        <dbReference type="Proteomes" id="UP000799538"/>
    </source>
</evidence>
<reference evidence="2" key="1">
    <citation type="journal article" date="2020" name="Stud. Mycol.">
        <title>101 Dothideomycetes genomes: A test case for predicting lifestyles and emergence of pathogens.</title>
        <authorList>
            <person name="Haridas S."/>
            <person name="Albert R."/>
            <person name="Binder M."/>
            <person name="Bloem J."/>
            <person name="LaButti K."/>
            <person name="Salamov A."/>
            <person name="Andreopoulos B."/>
            <person name="Baker S."/>
            <person name="Barry K."/>
            <person name="Bills G."/>
            <person name="Bluhm B."/>
            <person name="Cannon C."/>
            <person name="Castanera R."/>
            <person name="Culley D."/>
            <person name="Daum C."/>
            <person name="Ezra D."/>
            <person name="Gonzalez J."/>
            <person name="Henrissat B."/>
            <person name="Kuo A."/>
            <person name="Liang C."/>
            <person name="Lipzen A."/>
            <person name="Lutzoni F."/>
            <person name="Magnuson J."/>
            <person name="Mondo S."/>
            <person name="Nolan M."/>
            <person name="Ohm R."/>
            <person name="Pangilinan J."/>
            <person name="Park H.-J."/>
            <person name="Ramirez L."/>
            <person name="Alfaro M."/>
            <person name="Sun H."/>
            <person name="Tritt A."/>
            <person name="Yoshinaga Y."/>
            <person name="Zwiers L.-H."/>
            <person name="Turgeon B."/>
            <person name="Goodwin S."/>
            <person name="Spatafora J."/>
            <person name="Crous P."/>
            <person name="Grigoriev I."/>
        </authorList>
    </citation>
    <scope>NUCLEOTIDE SEQUENCE [LARGE SCALE GENOMIC DNA]</scope>
    <source>
        <strain evidence="2">CECT 20119</strain>
    </source>
</reference>
<accession>A0A6A6GIY4</accession>
<dbReference type="Proteomes" id="UP000799538">
    <property type="component" value="Unassembled WGS sequence"/>
</dbReference>
<sequence>MESRLPSLPWEVLYMIIDQVRCQHCQSVLSRACKSFHSHLTPRVWETLQIVELLRNEQHQHMDARGRCAESHSLRLPVPETDEHANLETPRLPGQLYDNGPQVIFPHLLVVLSTMIRTPKLRQYVKHLRIRRTYWWGKPPYPLDKKSLTDLQIIAGRNVELANGVLRAVRDAAGDSSGAQRWIRDLSIPNSGNAYLAVMLSILSGKLLSLDVLEGGALEANRPQDARTLMFEWLRYQDPGKRFDTSRFSSLERLVIRYHSEHWQSQIMKPQAPFKFISRFSNAHDLTIHGGNLQHPPRGFRFNLCPSIRRLELDSCVFEHDFTDLEVILDRLPTLVTLCIVFDRRTYVDHEDVSPIPRPTALLPDLLMDVLAIRGDTLQNLTIGLKKPEGLPWFPVDEYAEQSLKDFTKLKRLHIDDGLYSACNGDDFEFDCQLTNALPPQLEELRLMIDTEFSSRPHETMIHLLNHMKSHVPGLQRLIVDADWKWLRKNTKAVLELEELCEEQDVECIVLRNGVQGSYVPPDAPLEDLQPWQRTAARTRKDWRDLLVM</sequence>
<keyword evidence="2" id="KW-1185">Reference proteome</keyword>
<proteinExistence type="predicted"/>
<dbReference type="OrthoDB" id="10365695at2759"/>
<dbReference type="AlphaFoldDB" id="A0A6A6GIY4"/>
<dbReference type="SUPFAM" id="SSF52047">
    <property type="entry name" value="RNI-like"/>
    <property type="match status" value="1"/>
</dbReference>
<organism evidence="1 2">
    <name type="scientific">Elsinoe ampelina</name>
    <dbReference type="NCBI Taxonomy" id="302913"/>
    <lineage>
        <taxon>Eukaryota</taxon>
        <taxon>Fungi</taxon>
        <taxon>Dikarya</taxon>
        <taxon>Ascomycota</taxon>
        <taxon>Pezizomycotina</taxon>
        <taxon>Dothideomycetes</taxon>
        <taxon>Dothideomycetidae</taxon>
        <taxon>Myriangiales</taxon>
        <taxon>Elsinoaceae</taxon>
        <taxon>Elsinoe</taxon>
    </lineage>
</organism>
<evidence type="ECO:0000313" key="1">
    <source>
        <dbReference type="EMBL" id="KAF2225631.1"/>
    </source>
</evidence>
<dbReference type="InterPro" id="IPR032675">
    <property type="entry name" value="LRR_dom_sf"/>
</dbReference>
<protein>
    <submittedName>
        <fullName evidence="1">Uncharacterized protein</fullName>
    </submittedName>
</protein>
<dbReference type="Gene3D" id="3.80.10.10">
    <property type="entry name" value="Ribonuclease Inhibitor"/>
    <property type="match status" value="1"/>
</dbReference>
<name>A0A6A6GIY4_9PEZI</name>
<gene>
    <name evidence="1" type="ORF">BDZ85DRAFT_68971</name>
</gene>
<dbReference type="EMBL" id="ML992503">
    <property type="protein sequence ID" value="KAF2225631.1"/>
    <property type="molecule type" value="Genomic_DNA"/>
</dbReference>